<evidence type="ECO:0000259" key="2">
    <source>
        <dbReference type="Pfam" id="PF04069"/>
    </source>
</evidence>
<dbReference type="SUPFAM" id="SSF53850">
    <property type="entry name" value="Periplasmic binding protein-like II"/>
    <property type="match status" value="1"/>
</dbReference>
<proteinExistence type="predicted"/>
<protein>
    <submittedName>
        <fullName evidence="3">ABC transporter substrate-binding protein</fullName>
    </submittedName>
</protein>
<reference evidence="3 4" key="1">
    <citation type="submission" date="2022-10" db="EMBL/GenBank/DDBJ databases">
        <title>Defluviimonas sp. CAU 1641 isolated from mud.</title>
        <authorList>
            <person name="Kim W."/>
        </authorList>
    </citation>
    <scope>NUCLEOTIDE SEQUENCE [LARGE SCALE GENOMIC DNA]</scope>
    <source>
        <strain evidence="3 4">CAU 1641</strain>
    </source>
</reference>
<evidence type="ECO:0000313" key="3">
    <source>
        <dbReference type="EMBL" id="MCW3783614.1"/>
    </source>
</evidence>
<dbReference type="InterPro" id="IPR007210">
    <property type="entry name" value="ABC_Gly_betaine_transp_sub-bd"/>
</dbReference>
<dbReference type="EMBL" id="JAPDOG010000022">
    <property type="protein sequence ID" value="MCW3783614.1"/>
    <property type="molecule type" value="Genomic_DNA"/>
</dbReference>
<comment type="caution">
    <text evidence="3">The sequence shown here is derived from an EMBL/GenBank/DDBJ whole genome shotgun (WGS) entry which is preliminary data.</text>
</comment>
<feature type="chain" id="PRO_5045092485" evidence="1">
    <location>
        <begin position="25"/>
        <end position="315"/>
    </location>
</feature>
<name>A0ABT3J7H3_9RHOB</name>
<accession>A0ABT3J7H3</accession>
<organism evidence="3 4">
    <name type="scientific">Defluviimonas salinarum</name>
    <dbReference type="NCBI Taxonomy" id="2992147"/>
    <lineage>
        <taxon>Bacteria</taxon>
        <taxon>Pseudomonadati</taxon>
        <taxon>Pseudomonadota</taxon>
        <taxon>Alphaproteobacteria</taxon>
        <taxon>Rhodobacterales</taxon>
        <taxon>Paracoccaceae</taxon>
        <taxon>Albidovulum</taxon>
    </lineage>
</organism>
<gene>
    <name evidence="3" type="ORF">OM960_18905</name>
</gene>
<sequence length="315" mass="34273">MKTTATVLGIAAASILSTASSAVAQSAEPVRIAVIDSTDGDFLTYTLGGVLKEAGINVEYVRVDYTALVPALETGDIDVVAAFWDTAGWHTLMDSVEAGAVVNFGTSGVRIKEGWWYPDYMTEVCPGLPDWTALQNEACVKALSTVETEPRGRYVDAPADWETDGQRRMDALQLNFEAISSGSPVTMVATVKGAVDNEEPILGWGFVPHWYFEQVPGGFVEFGEHDDACYEDAAWGPNPDATYDCGYSAGWLWKIGSKSFSDRDPKAARLVHLFQMQTAAVSNATGEVDVEGRDIEAVAQEWIETNRSMWSAWMN</sequence>
<keyword evidence="1" id="KW-0732">Signal</keyword>
<dbReference type="CDD" id="cd13643">
    <property type="entry name" value="PBP2_BCP_2"/>
    <property type="match status" value="1"/>
</dbReference>
<dbReference type="Pfam" id="PF04069">
    <property type="entry name" value="OpuAC"/>
    <property type="match status" value="1"/>
</dbReference>
<evidence type="ECO:0000313" key="4">
    <source>
        <dbReference type="Proteomes" id="UP001207582"/>
    </source>
</evidence>
<dbReference type="RefSeq" id="WP_264773058.1">
    <property type="nucleotide sequence ID" value="NZ_JAPDOG010000022.1"/>
</dbReference>
<keyword evidence="4" id="KW-1185">Reference proteome</keyword>
<dbReference type="Proteomes" id="UP001207582">
    <property type="component" value="Unassembled WGS sequence"/>
</dbReference>
<evidence type="ECO:0000256" key="1">
    <source>
        <dbReference type="SAM" id="SignalP"/>
    </source>
</evidence>
<dbReference type="Gene3D" id="3.40.190.100">
    <property type="entry name" value="Glycine betaine-binding periplasmic protein, domain 2"/>
    <property type="match status" value="1"/>
</dbReference>
<feature type="signal peptide" evidence="1">
    <location>
        <begin position="1"/>
        <end position="24"/>
    </location>
</feature>
<feature type="domain" description="ABC-type glycine betaine transport system substrate-binding" evidence="2">
    <location>
        <begin position="29"/>
        <end position="304"/>
    </location>
</feature>
<dbReference type="Gene3D" id="3.40.190.10">
    <property type="entry name" value="Periplasmic binding protein-like II"/>
    <property type="match status" value="1"/>
</dbReference>